<dbReference type="Proteomes" id="UP001359485">
    <property type="component" value="Unassembled WGS sequence"/>
</dbReference>
<evidence type="ECO:0000313" key="2">
    <source>
        <dbReference type="Proteomes" id="UP001359485"/>
    </source>
</evidence>
<dbReference type="EMBL" id="JAWJWF010000045">
    <property type="protein sequence ID" value="KAK6626875.1"/>
    <property type="molecule type" value="Genomic_DNA"/>
</dbReference>
<reference evidence="1 2" key="1">
    <citation type="submission" date="2023-09" db="EMBL/GenBank/DDBJ databases">
        <title>Genomes of two closely related lineages of the louse Polyplax serrata with different host specificities.</title>
        <authorList>
            <person name="Martinu J."/>
            <person name="Tarabai H."/>
            <person name="Stefka J."/>
            <person name="Hypsa V."/>
        </authorList>
    </citation>
    <scope>NUCLEOTIDE SEQUENCE [LARGE SCALE GENOMIC DNA]</scope>
    <source>
        <strain evidence="1">98ZLc_SE</strain>
    </source>
</reference>
<protein>
    <submittedName>
        <fullName evidence="1">Uncharacterized protein</fullName>
    </submittedName>
</protein>
<evidence type="ECO:0000313" key="1">
    <source>
        <dbReference type="EMBL" id="KAK6626875.1"/>
    </source>
</evidence>
<gene>
    <name evidence="1" type="ORF">RUM44_009352</name>
</gene>
<name>A0ABR1ASF9_POLSC</name>
<proteinExistence type="predicted"/>
<comment type="caution">
    <text evidence="1">The sequence shown here is derived from an EMBL/GenBank/DDBJ whole genome shotgun (WGS) entry which is preliminary data.</text>
</comment>
<organism evidence="1 2">
    <name type="scientific">Polyplax serrata</name>
    <name type="common">Common mouse louse</name>
    <dbReference type="NCBI Taxonomy" id="468196"/>
    <lineage>
        <taxon>Eukaryota</taxon>
        <taxon>Metazoa</taxon>
        <taxon>Ecdysozoa</taxon>
        <taxon>Arthropoda</taxon>
        <taxon>Hexapoda</taxon>
        <taxon>Insecta</taxon>
        <taxon>Pterygota</taxon>
        <taxon>Neoptera</taxon>
        <taxon>Paraneoptera</taxon>
        <taxon>Psocodea</taxon>
        <taxon>Troctomorpha</taxon>
        <taxon>Phthiraptera</taxon>
        <taxon>Anoplura</taxon>
        <taxon>Polyplacidae</taxon>
        <taxon>Polyplax</taxon>
    </lineage>
</organism>
<accession>A0ABR1ASF9</accession>
<sequence length="166" mass="18589">MECRENSTLVTLEESEKQVVIRCYHLGTLSMGGEEGSDEDDDNIQAAVTVCIGQVPGPGQLSLERESRQGCGLGRKLSDWKDRFTKKKEALGRKTKTEITVGEEDLQRDYTQTIYREPDSQLNVRKGANCAAARSYDNPPMLIPYMAPRVSMRSPASSRQMILPLY</sequence>
<keyword evidence="2" id="KW-1185">Reference proteome</keyword>